<dbReference type="PATRIC" id="fig|1303518.3.peg.1312"/>
<dbReference type="GO" id="GO:0003863">
    <property type="term" value="F:branched-chain 2-oxo acid dehydrogenase activity"/>
    <property type="evidence" value="ECO:0007669"/>
    <property type="project" value="UniProtKB-EC"/>
</dbReference>
<evidence type="ECO:0000259" key="5">
    <source>
        <dbReference type="SMART" id="SM00861"/>
    </source>
</evidence>
<dbReference type="PANTHER" id="PTHR43257:SF2">
    <property type="entry name" value="PYRUVATE DEHYDROGENASE E1 COMPONENT SUBUNIT BETA"/>
    <property type="match status" value="1"/>
</dbReference>
<feature type="domain" description="Transketolase-like pyrimidine-binding" evidence="5">
    <location>
        <begin position="487"/>
        <end position="660"/>
    </location>
</feature>
<organism evidence="6 7">
    <name type="scientific">Chthonomonas calidirosea (strain DSM 23976 / ICMP 18418 / T49)</name>
    <dbReference type="NCBI Taxonomy" id="1303518"/>
    <lineage>
        <taxon>Bacteria</taxon>
        <taxon>Bacillati</taxon>
        <taxon>Armatimonadota</taxon>
        <taxon>Chthonomonadia</taxon>
        <taxon>Chthonomonadales</taxon>
        <taxon>Chthonomonadaceae</taxon>
        <taxon>Chthonomonas</taxon>
    </lineage>
</organism>
<dbReference type="InterPro" id="IPR029061">
    <property type="entry name" value="THDP-binding"/>
</dbReference>
<dbReference type="PANTHER" id="PTHR43257">
    <property type="entry name" value="PYRUVATE DEHYDROGENASE E1 COMPONENT BETA SUBUNIT"/>
    <property type="match status" value="1"/>
</dbReference>
<dbReference type="InterPro" id="IPR009014">
    <property type="entry name" value="Transketo_C/PFOR_II"/>
</dbReference>
<evidence type="ECO:0000256" key="2">
    <source>
        <dbReference type="ARBA" id="ARBA00023002"/>
    </source>
</evidence>
<evidence type="ECO:0000256" key="1">
    <source>
        <dbReference type="ARBA" id="ARBA00001964"/>
    </source>
</evidence>
<evidence type="ECO:0000256" key="3">
    <source>
        <dbReference type="ARBA" id="ARBA00023052"/>
    </source>
</evidence>
<gene>
    <name evidence="6" type="ORF">CCALI_01287</name>
</gene>
<evidence type="ECO:0000313" key="6">
    <source>
        <dbReference type="EMBL" id="CCW35105.1"/>
    </source>
</evidence>
<evidence type="ECO:0000256" key="4">
    <source>
        <dbReference type="ARBA" id="ARBA00051911"/>
    </source>
</evidence>
<evidence type="ECO:0000313" key="7">
    <source>
        <dbReference type="Proteomes" id="UP000014227"/>
    </source>
</evidence>
<name>S0EU03_CHTCT</name>
<dbReference type="SMART" id="SM00861">
    <property type="entry name" value="Transket_pyr"/>
    <property type="match status" value="1"/>
</dbReference>
<dbReference type="OrthoDB" id="8732661at2"/>
<dbReference type="STRING" id="454171.CP488_02808"/>
<reference evidence="7" key="1">
    <citation type="submission" date="2013-03" db="EMBL/GenBank/DDBJ databases">
        <title>Genome sequence of Chthonomonas calidirosea, the first sequenced genome from the Armatimonadetes phylum (formally candidate division OP10).</title>
        <authorList>
            <person name="Lee K.C.Y."/>
            <person name="Morgan X.C."/>
            <person name="Dunfield P.F."/>
            <person name="Tamas I."/>
            <person name="Houghton K.M."/>
            <person name="Vyssotski M."/>
            <person name="Ryan J.L.J."/>
            <person name="Lagutin K."/>
            <person name="McDonald I.R."/>
            <person name="Stott M.B."/>
        </authorList>
    </citation>
    <scope>NUCLEOTIDE SEQUENCE [LARGE SCALE GENOMIC DNA]</scope>
    <source>
        <strain evidence="7">DSM 23976 / ICMP 18418 / T49</strain>
    </source>
</reference>
<dbReference type="InterPro" id="IPR033248">
    <property type="entry name" value="Transketolase_C"/>
</dbReference>
<dbReference type="EMBL" id="HF951689">
    <property type="protein sequence ID" value="CCW35105.1"/>
    <property type="molecule type" value="Genomic_DNA"/>
</dbReference>
<dbReference type="SUPFAM" id="SSF52518">
    <property type="entry name" value="Thiamin diphosphate-binding fold (THDP-binding)"/>
    <property type="match status" value="3"/>
</dbReference>
<dbReference type="InterPro" id="IPR005475">
    <property type="entry name" value="Transketolase-like_Pyr-bd"/>
</dbReference>
<dbReference type="HOGENOM" id="CLU_012907_2_1_0"/>
<accession>S0EU03</accession>
<dbReference type="EC" id="1.2.4.4" evidence="6"/>
<dbReference type="Pfam" id="PF00676">
    <property type="entry name" value="E1_dh"/>
    <property type="match status" value="2"/>
</dbReference>
<keyword evidence="6" id="KW-0670">Pyruvate</keyword>
<comment type="cofactor">
    <cofactor evidence="1">
        <name>thiamine diphosphate</name>
        <dbReference type="ChEBI" id="CHEBI:58937"/>
    </cofactor>
</comment>
<sequence length="835" mass="92442">MPKSLKILPDEMRRAGQIEFTPIPLNQYRRTLKEELDRFAREDLVRIYRDMLIIRTFESMLDSVKKTGGYRGIAYNHRGPAHLSIGQEAAAVGQAFLLDVNDHIFGSHRSHGEILAKGLSAIEKLPEETLQQIMERYWDGATLRVVEKRIEQAPEGPPLHKESEVRNLAIDYLLYGALAEIFGRETGFNKGMGGSMHAFFPPFGIYPNNAIVGGSADISVGAALYKRVQRKPGIVICNIGDAAITCGPTWEAMCFANMDQFKTLFEEPYRGGLPIIFNFVNNFYGMGGQLVGETGGFGILARVGAGLNASQMHAERIDGYNPLAVIDAIARKKEILAKGEGPVLLDTVTYRYSGHSPSDASSYREKSEVEEWQRIDSLITYRRELLEAGLITESELETMQQAVETAILRAYLKAIDLDISPRANLFQPGCLLEQTMFSNQHVESLDNTRKPVTLLPHQENPRVQRLASRSRSGIGPDGTPLPKSRCIGIRDALFEAILDCFETDPTLIAYGEENRDWGGAFGVYQGLTESLPYHRLFNAPIAEGAIVGTAVGYALEGGRALVEIMYCDFIGRAGDEIFNQLAKWQAMSGGLLRMPVVVRVSVGSKYGAQHSQDWTSLCAHIPGLKVVFPATPYDAKGLMYAALTGTDPVIFFESQRIYDQPELFHGAEGVPEGRYMVPIGQPDVKRTGEDITILSVGATLYRALEAADILEKEYNLKAEIIDARSLVPFDYAPVLESVKKTGRILLTSDACERGSILQTFAAKIAHFAFDDLDAPPIVVGARNWITPPDEIEESFFPYPSDILDAIHTHILPLPGYTPKRVCDKSDLLWRSREGV</sequence>
<keyword evidence="3" id="KW-0786">Thiamine pyrophosphate</keyword>
<keyword evidence="7" id="KW-1185">Reference proteome</keyword>
<dbReference type="KEGG" id="ccz:CCALI_01287"/>
<dbReference type="InterPro" id="IPR001017">
    <property type="entry name" value="DH_E1"/>
</dbReference>
<dbReference type="InParanoid" id="S0EU03"/>
<dbReference type="RefSeq" id="WP_016482646.1">
    <property type="nucleotide sequence ID" value="NC_021487.1"/>
</dbReference>
<dbReference type="eggNOG" id="COG1071">
    <property type="taxonomic scope" value="Bacteria"/>
</dbReference>
<dbReference type="Gene3D" id="3.40.50.970">
    <property type="match status" value="2"/>
</dbReference>
<dbReference type="Pfam" id="PF02780">
    <property type="entry name" value="Transketolase_C"/>
    <property type="match status" value="1"/>
</dbReference>
<proteinExistence type="predicted"/>
<dbReference type="Proteomes" id="UP000014227">
    <property type="component" value="Chromosome I"/>
</dbReference>
<protein>
    <submittedName>
        <fullName evidence="6">Pyruvate/2-oxoglutarate dehydrogenase complex,dehydrogenase (E1) component, eukaryotic type, beta subunit</fullName>
        <ecNumber evidence="6">1.2.4.4</ecNumber>
    </submittedName>
</protein>
<dbReference type="CDD" id="cd02000">
    <property type="entry name" value="TPP_E1_PDC_ADC_BCADC"/>
    <property type="match status" value="1"/>
</dbReference>
<dbReference type="Pfam" id="PF02779">
    <property type="entry name" value="Transket_pyr"/>
    <property type="match status" value="1"/>
</dbReference>
<keyword evidence="2 6" id="KW-0560">Oxidoreductase</keyword>
<comment type="catalytic activity">
    <reaction evidence="4">
        <text>N(6)-[(R)-lipoyl]-L-lysyl-[protein] + 2-oxoglutarate + H(+) = N(6)-[(R)-S(8)-succinyldihydrolipoyl]-L-lysyl-[protein] + CO2</text>
        <dbReference type="Rhea" id="RHEA:12188"/>
        <dbReference type="Rhea" id="RHEA-COMP:10474"/>
        <dbReference type="Rhea" id="RHEA-COMP:20092"/>
        <dbReference type="ChEBI" id="CHEBI:15378"/>
        <dbReference type="ChEBI" id="CHEBI:16526"/>
        <dbReference type="ChEBI" id="CHEBI:16810"/>
        <dbReference type="ChEBI" id="CHEBI:83099"/>
        <dbReference type="ChEBI" id="CHEBI:83120"/>
        <dbReference type="EC" id="1.2.4.2"/>
    </reaction>
</comment>
<dbReference type="SUPFAM" id="SSF52922">
    <property type="entry name" value="TK C-terminal domain-like"/>
    <property type="match status" value="1"/>
</dbReference>
<dbReference type="AlphaFoldDB" id="S0EU03"/>
<dbReference type="Gene3D" id="3.40.50.920">
    <property type="match status" value="1"/>
</dbReference>
<dbReference type="GO" id="GO:0004591">
    <property type="term" value="F:oxoglutarate dehydrogenase (succinyl-transferring) activity"/>
    <property type="evidence" value="ECO:0007669"/>
    <property type="project" value="UniProtKB-EC"/>
</dbReference>
<dbReference type="eggNOG" id="COG0022">
    <property type="taxonomic scope" value="Bacteria"/>
</dbReference>